<comment type="caution">
    <text evidence="1">The sequence shown here is derived from an EMBL/GenBank/DDBJ whole genome shotgun (WGS) entry which is preliminary data.</text>
</comment>
<organism evidence="1 2">
    <name type="scientific">Kickxella alabastrina</name>
    <dbReference type="NCBI Taxonomy" id="61397"/>
    <lineage>
        <taxon>Eukaryota</taxon>
        <taxon>Fungi</taxon>
        <taxon>Fungi incertae sedis</taxon>
        <taxon>Zoopagomycota</taxon>
        <taxon>Kickxellomycotina</taxon>
        <taxon>Kickxellomycetes</taxon>
        <taxon>Kickxellales</taxon>
        <taxon>Kickxellaceae</taxon>
        <taxon>Kickxella</taxon>
    </lineage>
</organism>
<dbReference type="Proteomes" id="UP001150581">
    <property type="component" value="Unassembled WGS sequence"/>
</dbReference>
<reference evidence="1" key="1">
    <citation type="submission" date="2022-07" db="EMBL/GenBank/DDBJ databases">
        <title>Phylogenomic reconstructions and comparative analyses of Kickxellomycotina fungi.</title>
        <authorList>
            <person name="Reynolds N.K."/>
            <person name="Stajich J.E."/>
            <person name="Barry K."/>
            <person name="Grigoriev I.V."/>
            <person name="Crous P."/>
            <person name="Smith M.E."/>
        </authorList>
    </citation>
    <scope>NUCLEOTIDE SEQUENCE</scope>
    <source>
        <strain evidence="1">Benny 63K</strain>
    </source>
</reference>
<keyword evidence="2" id="KW-1185">Reference proteome</keyword>
<dbReference type="EMBL" id="JANBPG010000133">
    <property type="protein sequence ID" value="KAJ1899698.1"/>
    <property type="molecule type" value="Genomic_DNA"/>
</dbReference>
<name>A0ACC1IRX7_9FUNG</name>
<sequence length="982" mass="107226">MSELDTLFDAFDQEETKVQAPAATAVAPPTTKQPEEKYAKSMIFVRGIPKDASNQELEEFFSNIGPVRSCFVVGEKVDAPEGEDTTEAGAEKTEEDKKEAKPAKPVSVSNRGFGFVQYVLAEDAARAIEELSETKFRNKKRLMLDFAMKKHARDAEDGDNKPSGKRPRPEPKKVEEQKQKLKEKKENLATAASEDGQPKKPKFNSGTKVVSRSIIIKGIPAGVTKQQLIKKVKKSGNPHSVVYPVAFSGATAEQLKDGAGGIAHVTYDDHAMAQKAARSLHDHIFKGVKLDAKLKTEYIDKNARLIVRNLPFKVRERELEHMFSECGTVLEVDLPRKFTGGPLRGFAFIQMGDYESGERAVAKWNNNDYQGRSISVAFALAKDRFKELEEKGEVEKQAFEIAAEADADVAMESDAAEEDSDVEMESGVEVMSDDDASDKEDMDSDENESGFEDDDDEDDDVIDESLQEGCTLFIRNLSFDSDEDGLFEMFRSFGKLRYTRIVNDNQTGKSRGTAFVCFWNSADAIKCLEAATKAQELSEKLGSVPVSKVSDKRNKSILLQETSGAVDSTSQFVLDGRMLSVTKAVDRNTAHGLATEGLEKRNGKDKRNAYLLKEGVVFPETPAAALMAPTDLEHHMKEYSVRKNQIYKNPNLYMSMTRLTVHNIPRTIDEAGLRSAAISAISKFKQEIKDNKRKPLSAEEMANGWDKRPHLSQVKIVRSSDRVDANTGKSRSLGYGFIEFTTHAHALACLRYLNFLNTRQAFSKTSLGEEEPENNNKSTHEISRRSLRVMFAIENAQIIKKRELRSTIATKHRSMKADAAAAGDDDDERSDSRGGRGGRGGFGDSRGGSRGGRGGFGDSRGGSRGGRGGFGDSRGGSRGGRGGFGDSRGGSRGGRGGFGDSRGGRGGFGDSRGGRGGRGGSRGGFGDSRGGFGDSRGGSRGGRGGSSRGRGNNRPFGAGRQDNKGKPTNRSKETQGNFSKRH</sequence>
<protein>
    <submittedName>
        <fullName evidence="1">RNA recognition motif-containing protein</fullName>
    </submittedName>
</protein>
<evidence type="ECO:0000313" key="1">
    <source>
        <dbReference type="EMBL" id="KAJ1899698.1"/>
    </source>
</evidence>
<gene>
    <name evidence="1" type="primary">NOP4_1</name>
    <name evidence="1" type="ORF">LPJ66_001956</name>
</gene>
<proteinExistence type="predicted"/>
<evidence type="ECO:0000313" key="2">
    <source>
        <dbReference type="Proteomes" id="UP001150581"/>
    </source>
</evidence>
<accession>A0ACC1IRX7</accession>